<evidence type="ECO:0000313" key="2">
    <source>
        <dbReference type="EMBL" id="KAK9903638.1"/>
    </source>
</evidence>
<dbReference type="AlphaFoldDB" id="A0AAW1VN72"/>
<keyword evidence="3" id="KW-1185">Reference proteome</keyword>
<name>A0AAW1VN72_RUBAR</name>
<dbReference type="InterPro" id="IPR015915">
    <property type="entry name" value="Kelch-typ_b-propeller"/>
</dbReference>
<protein>
    <submittedName>
        <fullName evidence="2">Uncharacterized protein</fullName>
    </submittedName>
</protein>
<reference evidence="2 3" key="1">
    <citation type="journal article" date="2023" name="G3 (Bethesda)">
        <title>A chromosome-length genome assembly and annotation of blackberry (Rubus argutus, cv. 'Hillquist').</title>
        <authorList>
            <person name="Bruna T."/>
            <person name="Aryal R."/>
            <person name="Dudchenko O."/>
            <person name="Sargent D.J."/>
            <person name="Mead D."/>
            <person name="Buti M."/>
            <person name="Cavallini A."/>
            <person name="Hytonen T."/>
            <person name="Andres J."/>
            <person name="Pham M."/>
            <person name="Weisz D."/>
            <person name="Mascagni F."/>
            <person name="Usai G."/>
            <person name="Natali L."/>
            <person name="Bassil N."/>
            <person name="Fernandez G.E."/>
            <person name="Lomsadze A."/>
            <person name="Armour M."/>
            <person name="Olukolu B."/>
            <person name="Poorten T."/>
            <person name="Britton C."/>
            <person name="Davik J."/>
            <person name="Ashrafi H."/>
            <person name="Aiden E.L."/>
            <person name="Borodovsky M."/>
            <person name="Worthington M."/>
        </authorList>
    </citation>
    <scope>NUCLEOTIDE SEQUENCE [LARGE SCALE GENOMIC DNA]</scope>
    <source>
        <strain evidence="2">PI 553951</strain>
    </source>
</reference>
<evidence type="ECO:0000256" key="1">
    <source>
        <dbReference type="SAM" id="MobiDB-lite"/>
    </source>
</evidence>
<dbReference type="EMBL" id="JBEDUW010000223">
    <property type="protein sequence ID" value="KAK9903638.1"/>
    <property type="molecule type" value="Genomic_DNA"/>
</dbReference>
<evidence type="ECO:0000313" key="3">
    <source>
        <dbReference type="Proteomes" id="UP001457282"/>
    </source>
</evidence>
<accession>A0AAW1VN72</accession>
<comment type="caution">
    <text evidence="2">The sequence shown here is derived from an EMBL/GenBank/DDBJ whole genome shotgun (WGS) entry which is preliminary data.</text>
</comment>
<feature type="region of interest" description="Disordered" evidence="1">
    <location>
        <begin position="437"/>
        <end position="460"/>
    </location>
</feature>
<dbReference type="InterPro" id="IPR011043">
    <property type="entry name" value="Gal_Oxase/kelch_b-propeller"/>
</dbReference>
<dbReference type="Gene3D" id="2.120.10.80">
    <property type="entry name" value="Kelch-type beta propeller"/>
    <property type="match status" value="1"/>
</dbReference>
<sequence>MMMRGVSAAMCWHGWRRIATTFEGIGGIRKAAAAATLTSSRFSEIIRRNSTTLAASEEKSKKEGREFHTASLKEEKSLYLCFREFKLCNSAVHTIQSIRLNHVLSDIGGDVSSPPELKEVAYRSGPDVPYGVSSSVVGSKIVIFDGWVDFCGTDRNPVKEISEFETDPTLEEKPTLRPSPSPVFNKIATSIPDHTRPSLLEVDGKIYCFGFGRPYLSFKVFDPKQGQGQWLPLDLPPCIPAMAVPGFHWTHAVAGTNILLWGMNGFGVSRYDVAHPEKGWTRINSLDVARCLPRRLKYGHQILFVKLQKQHHGDDDCFLMFSCHANPDTETDTMQVFLLSHEFESLKPMQPLQLPPLPPEFWCPKRGCRFFHIGDQKIGLVFVGEQLEWDGSYVENVSVFVIAFEYEIITTHHDEESYSLDVKYKLLATRYLEYSPVERPEQEESPGGSDSSELIGAYVL</sequence>
<proteinExistence type="predicted"/>
<dbReference type="SUPFAM" id="SSF50965">
    <property type="entry name" value="Galactose oxidase, central domain"/>
    <property type="match status" value="1"/>
</dbReference>
<gene>
    <name evidence="2" type="ORF">M0R45_001116</name>
</gene>
<organism evidence="2 3">
    <name type="scientific">Rubus argutus</name>
    <name type="common">Southern blackberry</name>
    <dbReference type="NCBI Taxonomy" id="59490"/>
    <lineage>
        <taxon>Eukaryota</taxon>
        <taxon>Viridiplantae</taxon>
        <taxon>Streptophyta</taxon>
        <taxon>Embryophyta</taxon>
        <taxon>Tracheophyta</taxon>
        <taxon>Spermatophyta</taxon>
        <taxon>Magnoliopsida</taxon>
        <taxon>eudicotyledons</taxon>
        <taxon>Gunneridae</taxon>
        <taxon>Pentapetalae</taxon>
        <taxon>rosids</taxon>
        <taxon>fabids</taxon>
        <taxon>Rosales</taxon>
        <taxon>Rosaceae</taxon>
        <taxon>Rosoideae</taxon>
        <taxon>Rosoideae incertae sedis</taxon>
        <taxon>Rubus</taxon>
    </lineage>
</organism>
<dbReference type="Proteomes" id="UP001457282">
    <property type="component" value="Unassembled WGS sequence"/>
</dbReference>